<evidence type="ECO:0000313" key="3">
    <source>
        <dbReference type="Proteomes" id="UP001596455"/>
    </source>
</evidence>
<comment type="caution">
    <text evidence="2">The sequence shown here is derived from an EMBL/GenBank/DDBJ whole genome shotgun (WGS) entry which is preliminary data.</text>
</comment>
<proteinExistence type="predicted"/>
<feature type="domain" description="AFP-like" evidence="1">
    <location>
        <begin position="54"/>
        <end position="116"/>
    </location>
</feature>
<evidence type="ECO:0000259" key="1">
    <source>
        <dbReference type="PROSITE" id="PS50844"/>
    </source>
</evidence>
<evidence type="ECO:0000313" key="2">
    <source>
        <dbReference type="EMBL" id="MFC7404806.1"/>
    </source>
</evidence>
<dbReference type="Proteomes" id="UP001596455">
    <property type="component" value="Unassembled WGS sequence"/>
</dbReference>
<dbReference type="PROSITE" id="PS50844">
    <property type="entry name" value="AFP_LIKE"/>
    <property type="match status" value="1"/>
</dbReference>
<dbReference type="InterPro" id="IPR013974">
    <property type="entry name" value="SAF"/>
</dbReference>
<accession>A0ABW2Q6P4</accession>
<name>A0ABW2Q6P4_9MICO</name>
<keyword evidence="3" id="KW-1185">Reference proteome</keyword>
<dbReference type="SMART" id="SM00858">
    <property type="entry name" value="SAF"/>
    <property type="match status" value="1"/>
</dbReference>
<dbReference type="CDD" id="cd11614">
    <property type="entry name" value="SAF_CpaB_FlgA_like"/>
    <property type="match status" value="1"/>
</dbReference>
<dbReference type="RefSeq" id="WP_382392552.1">
    <property type="nucleotide sequence ID" value="NZ_JBHTCQ010000001.1"/>
</dbReference>
<organism evidence="2 3">
    <name type="scientific">Georgenia alba</name>
    <dbReference type="NCBI Taxonomy" id="2233858"/>
    <lineage>
        <taxon>Bacteria</taxon>
        <taxon>Bacillati</taxon>
        <taxon>Actinomycetota</taxon>
        <taxon>Actinomycetes</taxon>
        <taxon>Micrococcales</taxon>
        <taxon>Bogoriellaceae</taxon>
        <taxon>Georgenia</taxon>
    </lineage>
</organism>
<dbReference type="EMBL" id="JBHTCQ010000001">
    <property type="protein sequence ID" value="MFC7404806.1"/>
    <property type="molecule type" value="Genomic_DNA"/>
</dbReference>
<sequence>MLVRSQAPPSSAPPARARRFAWRYRHLLAAVCLAAAVAVALETLRPSPPPSEPVVVVSRDLPAGTVLTQQDLAVRRLPADAYPPSVVRDVTAAAGRPLALGVAAGTAVLPTMLTGPGLGASAPPGTVVVPVPVADEATAQLARPGQRVDLVAAAADATGAPGDATVVARDVVVLAVLEPGGDGGILGDTSGATRHLYVAADERDATVLVGSGAWAPLRAVLPSQ</sequence>
<gene>
    <name evidence="2" type="ORF">ACFQQL_06760</name>
</gene>
<dbReference type="Pfam" id="PF08666">
    <property type="entry name" value="SAF"/>
    <property type="match status" value="1"/>
</dbReference>
<protein>
    <submittedName>
        <fullName evidence="2">SAF domain-containing protein</fullName>
    </submittedName>
</protein>
<dbReference type="Gene3D" id="3.90.1210.10">
    <property type="entry name" value="Antifreeze-like/N-acetylneuraminic acid synthase C-terminal domain"/>
    <property type="match status" value="1"/>
</dbReference>
<dbReference type="InterPro" id="IPR006190">
    <property type="entry name" value="SAF_AFP_Neu5Ac"/>
</dbReference>
<reference evidence="3" key="1">
    <citation type="journal article" date="2019" name="Int. J. Syst. Evol. Microbiol.">
        <title>The Global Catalogue of Microorganisms (GCM) 10K type strain sequencing project: providing services to taxonomists for standard genome sequencing and annotation.</title>
        <authorList>
            <consortium name="The Broad Institute Genomics Platform"/>
            <consortium name="The Broad Institute Genome Sequencing Center for Infectious Disease"/>
            <person name="Wu L."/>
            <person name="Ma J."/>
        </authorList>
    </citation>
    <scope>NUCLEOTIDE SEQUENCE [LARGE SCALE GENOMIC DNA]</scope>
    <source>
        <strain evidence="3">JCM 1490</strain>
    </source>
</reference>